<feature type="transmembrane region" description="Helical" evidence="1">
    <location>
        <begin position="226"/>
        <end position="241"/>
    </location>
</feature>
<evidence type="ECO:0000313" key="3">
    <source>
        <dbReference type="Proteomes" id="UP000623681"/>
    </source>
</evidence>
<dbReference type="RefSeq" id="WP_202767940.1">
    <property type="nucleotide sequence ID" value="NZ_JAESWA010000022.1"/>
</dbReference>
<proteinExistence type="predicted"/>
<dbReference type="EMBL" id="JAESWA010000022">
    <property type="protein sequence ID" value="MBL4932595.1"/>
    <property type="molecule type" value="Genomic_DNA"/>
</dbReference>
<feature type="transmembrane region" description="Helical" evidence="1">
    <location>
        <begin position="73"/>
        <end position="94"/>
    </location>
</feature>
<dbReference type="AlphaFoldDB" id="A0A937K5P4"/>
<feature type="transmembrane region" description="Helical" evidence="1">
    <location>
        <begin position="275"/>
        <end position="293"/>
    </location>
</feature>
<feature type="transmembrane region" description="Helical" evidence="1">
    <location>
        <begin position="357"/>
        <end position="378"/>
    </location>
</feature>
<dbReference type="Proteomes" id="UP000623681">
    <property type="component" value="Unassembled WGS sequence"/>
</dbReference>
<feature type="transmembrane region" description="Helical" evidence="1">
    <location>
        <begin position="451"/>
        <end position="468"/>
    </location>
</feature>
<protein>
    <submittedName>
        <fullName evidence="2">O-antigen polysaccharide polymerase Wzy</fullName>
    </submittedName>
</protein>
<feature type="transmembrane region" description="Helical" evidence="1">
    <location>
        <begin position="48"/>
        <end position="66"/>
    </location>
</feature>
<feature type="transmembrane region" description="Helical" evidence="1">
    <location>
        <begin position="114"/>
        <end position="134"/>
    </location>
</feature>
<gene>
    <name evidence="2" type="primary">wzy</name>
    <name evidence="2" type="ORF">JK634_12300</name>
</gene>
<keyword evidence="1" id="KW-1133">Transmembrane helix</keyword>
<accession>A0A937K5P4</accession>
<keyword evidence="1" id="KW-0472">Membrane</keyword>
<organism evidence="2 3">
    <name type="scientific">Clostridium paridis</name>
    <dbReference type="NCBI Taxonomy" id="2803863"/>
    <lineage>
        <taxon>Bacteria</taxon>
        <taxon>Bacillati</taxon>
        <taxon>Bacillota</taxon>
        <taxon>Clostridia</taxon>
        <taxon>Eubacteriales</taxon>
        <taxon>Clostridiaceae</taxon>
        <taxon>Clostridium</taxon>
    </lineage>
</organism>
<evidence type="ECO:0000313" key="2">
    <source>
        <dbReference type="EMBL" id="MBL4932595.1"/>
    </source>
</evidence>
<keyword evidence="3" id="KW-1185">Reference proteome</keyword>
<sequence>MVVIKKNKSKIYDIFLWMMNGSFIAFFLIWLSINWNNQQVLYDYNVRLFPWVCGLICIQMVSFRLKKVPFYDFGLWFVVISYLFMFGYLFREVFALESVLLWNPIMYFENSELFHSYIFVILCLEFFSIGYLMFYNSTNALKKDNLKKIAPDKRLYISGIIIFLIGAIAKVINDVHIISVTQSVNSYSAYSGAVSSGVWDDLAYLMLPGIFFIFFSGCIKERSKKRIFVIVLIYLVCIMILTGSRKIQIFSILSIFLGYEFSLEKRHLSIKRNIIYGVIAIILLNVIITIRNYRFDLRSIGPELVKNLFSFNLFENIGGETFAETGITLLSVASIVKLVPNIMPYQYGLSYLRTLPSFLPIGWLVGDFFNLASSTYVINPYIGAPVGSSFIGELYWNWGYFGGVLAALLCGVLICKFVNINSNFNTRKSCAMYFSIFSQLIILVRSEFFDVYRAIIMLIIVVFIFERFKFTKEV</sequence>
<evidence type="ECO:0000256" key="1">
    <source>
        <dbReference type="SAM" id="Phobius"/>
    </source>
</evidence>
<dbReference type="NCBIfam" id="TIGR04370">
    <property type="entry name" value="glyco_rpt_poly"/>
    <property type="match status" value="1"/>
</dbReference>
<dbReference type="InterPro" id="IPR029468">
    <property type="entry name" value="O-ag_pol_Wzy"/>
</dbReference>
<feature type="transmembrane region" description="Helical" evidence="1">
    <location>
        <begin position="155"/>
        <end position="172"/>
    </location>
</feature>
<keyword evidence="1" id="KW-0812">Transmembrane</keyword>
<feature type="transmembrane region" description="Helical" evidence="1">
    <location>
        <begin position="398"/>
        <end position="418"/>
    </location>
</feature>
<feature type="transmembrane region" description="Helical" evidence="1">
    <location>
        <begin position="202"/>
        <end position="219"/>
    </location>
</feature>
<name>A0A937K5P4_9CLOT</name>
<comment type="caution">
    <text evidence="2">The sequence shown here is derived from an EMBL/GenBank/DDBJ whole genome shotgun (WGS) entry which is preliminary data.</text>
</comment>
<dbReference type="Pfam" id="PF14296">
    <property type="entry name" value="O-ag_pol_Wzy"/>
    <property type="match status" value="1"/>
</dbReference>
<reference evidence="2" key="1">
    <citation type="submission" date="2021-01" db="EMBL/GenBank/DDBJ databases">
        <title>Genome public.</title>
        <authorList>
            <person name="Liu C."/>
            <person name="Sun Q."/>
        </authorList>
    </citation>
    <scope>NUCLEOTIDE SEQUENCE</scope>
    <source>
        <strain evidence="2">YIM B02565</strain>
    </source>
</reference>
<feature type="transmembrane region" description="Helical" evidence="1">
    <location>
        <begin position="12"/>
        <end position="33"/>
    </location>
</feature>